<dbReference type="Proteomes" id="UP001186944">
    <property type="component" value="Unassembled WGS sequence"/>
</dbReference>
<dbReference type="GO" id="GO:0015035">
    <property type="term" value="F:protein-disulfide reductase activity"/>
    <property type="evidence" value="ECO:0007669"/>
    <property type="project" value="InterPro"/>
</dbReference>
<proteinExistence type="predicted"/>
<gene>
    <name evidence="1" type="ORF">FSP39_011398</name>
</gene>
<dbReference type="AlphaFoldDB" id="A0AA89C7B2"/>
<protein>
    <recommendedName>
        <fullName evidence="3">DUF393 domain-containing protein</fullName>
    </recommendedName>
</protein>
<evidence type="ECO:0000313" key="1">
    <source>
        <dbReference type="EMBL" id="KAK3102438.1"/>
    </source>
</evidence>
<dbReference type="EMBL" id="VSWD01000005">
    <property type="protein sequence ID" value="KAK3102438.1"/>
    <property type="molecule type" value="Genomic_DNA"/>
</dbReference>
<name>A0AA89C7B2_PINIB</name>
<organism evidence="1 2">
    <name type="scientific">Pinctada imbricata</name>
    <name type="common">Atlantic pearl-oyster</name>
    <name type="synonym">Pinctada martensii</name>
    <dbReference type="NCBI Taxonomy" id="66713"/>
    <lineage>
        <taxon>Eukaryota</taxon>
        <taxon>Metazoa</taxon>
        <taxon>Spiralia</taxon>
        <taxon>Lophotrochozoa</taxon>
        <taxon>Mollusca</taxon>
        <taxon>Bivalvia</taxon>
        <taxon>Autobranchia</taxon>
        <taxon>Pteriomorphia</taxon>
        <taxon>Pterioida</taxon>
        <taxon>Pterioidea</taxon>
        <taxon>Pteriidae</taxon>
        <taxon>Pinctada</taxon>
    </lineage>
</organism>
<dbReference type="PANTHER" id="PTHR34290">
    <property type="entry name" value="SI:CH73-390P7.2"/>
    <property type="match status" value="1"/>
</dbReference>
<evidence type="ECO:0000313" key="2">
    <source>
        <dbReference type="Proteomes" id="UP001186944"/>
    </source>
</evidence>
<evidence type="ECO:0008006" key="3">
    <source>
        <dbReference type="Google" id="ProtNLM"/>
    </source>
</evidence>
<reference evidence="1" key="1">
    <citation type="submission" date="2019-08" db="EMBL/GenBank/DDBJ databases">
        <title>The improved chromosome-level genome for the pearl oyster Pinctada fucata martensii using PacBio sequencing and Hi-C.</title>
        <authorList>
            <person name="Zheng Z."/>
        </authorList>
    </citation>
    <scope>NUCLEOTIDE SEQUENCE</scope>
    <source>
        <strain evidence="1">ZZ-2019</strain>
        <tissue evidence="1">Adductor muscle</tissue>
    </source>
</reference>
<dbReference type="PANTHER" id="PTHR34290:SF2">
    <property type="entry name" value="OS04G0668800 PROTEIN"/>
    <property type="match status" value="1"/>
</dbReference>
<comment type="caution">
    <text evidence="1">The sequence shown here is derived from an EMBL/GenBank/DDBJ whole genome shotgun (WGS) entry which is preliminary data.</text>
</comment>
<dbReference type="Pfam" id="PF04134">
    <property type="entry name" value="DCC1-like"/>
    <property type="match status" value="1"/>
</dbReference>
<sequence length="130" mass="15089">MQILYDGECPVCKAEIGFLKWWARKEDPINYVDISKGEYRPEDHMGITFEEAMGNMHAIGPDKKIYTKLDGIREMYRATGFGWFADFTELPGIKPFADKSYDAFARNRFKLQGKTYEECVNGRCKIPDKK</sequence>
<accession>A0AA89C7B2</accession>
<dbReference type="InterPro" id="IPR007263">
    <property type="entry name" value="DCC1-like"/>
</dbReference>
<keyword evidence="2" id="KW-1185">Reference proteome</keyword>
<dbReference type="InterPro" id="IPR044691">
    <property type="entry name" value="DCC1_Trx"/>
</dbReference>